<reference evidence="9 10" key="1">
    <citation type="submission" date="2017-12" db="EMBL/GenBank/DDBJ databases">
        <title>Hemimetabolous genomes reveal molecular basis of termite eusociality.</title>
        <authorList>
            <person name="Harrison M.C."/>
            <person name="Jongepier E."/>
            <person name="Robertson H.M."/>
            <person name="Arning N."/>
            <person name="Bitard-Feildel T."/>
            <person name="Chao H."/>
            <person name="Childers C.P."/>
            <person name="Dinh H."/>
            <person name="Doddapaneni H."/>
            <person name="Dugan S."/>
            <person name="Gowin J."/>
            <person name="Greiner C."/>
            <person name="Han Y."/>
            <person name="Hu H."/>
            <person name="Hughes D.S.T."/>
            <person name="Huylmans A.-K."/>
            <person name="Kemena C."/>
            <person name="Kremer L.P.M."/>
            <person name="Lee S.L."/>
            <person name="Lopez-Ezquerra A."/>
            <person name="Mallet L."/>
            <person name="Monroy-Kuhn J.M."/>
            <person name="Moser A."/>
            <person name="Murali S.C."/>
            <person name="Muzny D.M."/>
            <person name="Otani S."/>
            <person name="Piulachs M.-D."/>
            <person name="Poelchau M."/>
            <person name="Qu J."/>
            <person name="Schaub F."/>
            <person name="Wada-Katsumata A."/>
            <person name="Worley K.C."/>
            <person name="Xie Q."/>
            <person name="Ylla G."/>
            <person name="Poulsen M."/>
            <person name="Gibbs R.A."/>
            <person name="Schal C."/>
            <person name="Richards S."/>
            <person name="Belles X."/>
            <person name="Korb J."/>
            <person name="Bornberg-Bauer E."/>
        </authorList>
    </citation>
    <scope>NUCLEOTIDE SEQUENCE [LARGE SCALE GENOMIC DNA]</scope>
    <source>
        <tissue evidence="9">Whole body</tissue>
    </source>
</reference>
<dbReference type="EMBL" id="NEVH01009776">
    <property type="protein sequence ID" value="PNF32650.1"/>
    <property type="molecule type" value="Genomic_DNA"/>
</dbReference>
<dbReference type="GO" id="GO:0007635">
    <property type="term" value="P:chemosensory behavior"/>
    <property type="evidence" value="ECO:0007669"/>
    <property type="project" value="TreeGrafter"/>
</dbReference>
<comment type="function">
    <text evidence="8">Gustatory receptor which mediates acceptance or avoidance behavior, depending on its substrates.</text>
</comment>
<feature type="transmembrane region" description="Helical" evidence="8">
    <location>
        <begin position="54"/>
        <end position="76"/>
    </location>
</feature>
<keyword evidence="5 8" id="KW-0472">Membrane</keyword>
<evidence type="ECO:0000313" key="9">
    <source>
        <dbReference type="EMBL" id="PNF32650.1"/>
    </source>
</evidence>
<evidence type="ECO:0000256" key="3">
    <source>
        <dbReference type="ARBA" id="ARBA00022692"/>
    </source>
</evidence>
<dbReference type="GO" id="GO:0050909">
    <property type="term" value="P:sensory perception of taste"/>
    <property type="evidence" value="ECO:0007669"/>
    <property type="project" value="InterPro"/>
</dbReference>
<dbReference type="GO" id="GO:0030425">
    <property type="term" value="C:dendrite"/>
    <property type="evidence" value="ECO:0007669"/>
    <property type="project" value="TreeGrafter"/>
</dbReference>
<accession>A0A2J7QVN5</accession>
<evidence type="ECO:0000313" key="10">
    <source>
        <dbReference type="Proteomes" id="UP000235965"/>
    </source>
</evidence>
<dbReference type="PANTHER" id="PTHR21143">
    <property type="entry name" value="INVERTEBRATE GUSTATORY RECEPTOR"/>
    <property type="match status" value="1"/>
</dbReference>
<dbReference type="FunCoup" id="A0A2J7QVN5">
    <property type="interactions" value="51"/>
</dbReference>
<feature type="transmembrane region" description="Helical" evidence="8">
    <location>
        <begin position="82"/>
        <end position="104"/>
    </location>
</feature>
<comment type="similarity">
    <text evidence="8">Belongs to the insect chemoreceptor superfamily. Gustatory receptor (GR) family.</text>
</comment>
<feature type="transmembrane region" description="Helical" evidence="8">
    <location>
        <begin position="327"/>
        <end position="349"/>
    </location>
</feature>
<evidence type="ECO:0000256" key="2">
    <source>
        <dbReference type="ARBA" id="ARBA00022475"/>
    </source>
</evidence>
<keyword evidence="7 8" id="KW-0807">Transducer</keyword>
<keyword evidence="6 8" id="KW-0675">Receptor</keyword>
<comment type="subcellular location">
    <subcellularLocation>
        <location evidence="1 8">Cell membrane</location>
        <topology evidence="1 8">Multi-pass membrane protein</topology>
    </subcellularLocation>
</comment>
<keyword evidence="2 8" id="KW-1003">Cell membrane</keyword>
<comment type="caution">
    <text evidence="9">The sequence shown here is derived from an EMBL/GenBank/DDBJ whole genome shotgun (WGS) entry which is preliminary data.</text>
</comment>
<keyword evidence="4 8" id="KW-1133">Transmembrane helix</keyword>
<comment type="caution">
    <text evidence="8">Lacks conserved residue(s) required for the propagation of feature annotation.</text>
</comment>
<feature type="transmembrane region" description="Helical" evidence="8">
    <location>
        <begin position="145"/>
        <end position="163"/>
    </location>
</feature>
<dbReference type="GO" id="GO:0030424">
    <property type="term" value="C:axon"/>
    <property type="evidence" value="ECO:0007669"/>
    <property type="project" value="TreeGrafter"/>
</dbReference>
<dbReference type="GO" id="GO:0043025">
    <property type="term" value="C:neuronal cell body"/>
    <property type="evidence" value="ECO:0007669"/>
    <property type="project" value="TreeGrafter"/>
</dbReference>
<dbReference type="InParanoid" id="A0A2J7QVN5"/>
<protein>
    <recommendedName>
        <fullName evidence="8">Gustatory receptor</fullName>
    </recommendedName>
</protein>
<feature type="transmembrane region" description="Helical" evidence="8">
    <location>
        <begin position="302"/>
        <end position="321"/>
    </location>
</feature>
<dbReference type="AlphaFoldDB" id="A0A2J7QVN5"/>
<dbReference type="Proteomes" id="UP000235965">
    <property type="component" value="Unassembled WGS sequence"/>
</dbReference>
<dbReference type="STRING" id="105785.A0A2J7QVN5"/>
<evidence type="ECO:0000256" key="6">
    <source>
        <dbReference type="ARBA" id="ARBA00023170"/>
    </source>
</evidence>
<organism evidence="9 10">
    <name type="scientific">Cryptotermes secundus</name>
    <dbReference type="NCBI Taxonomy" id="105785"/>
    <lineage>
        <taxon>Eukaryota</taxon>
        <taxon>Metazoa</taxon>
        <taxon>Ecdysozoa</taxon>
        <taxon>Arthropoda</taxon>
        <taxon>Hexapoda</taxon>
        <taxon>Insecta</taxon>
        <taxon>Pterygota</taxon>
        <taxon>Neoptera</taxon>
        <taxon>Polyneoptera</taxon>
        <taxon>Dictyoptera</taxon>
        <taxon>Blattodea</taxon>
        <taxon>Blattoidea</taxon>
        <taxon>Termitoidae</taxon>
        <taxon>Kalotermitidae</taxon>
        <taxon>Cryptotermitinae</taxon>
        <taxon>Cryptotermes</taxon>
    </lineage>
</organism>
<proteinExistence type="inferred from homology"/>
<evidence type="ECO:0000256" key="5">
    <source>
        <dbReference type="ARBA" id="ARBA00023136"/>
    </source>
</evidence>
<keyword evidence="3 8" id="KW-0812">Transmembrane</keyword>
<dbReference type="Pfam" id="PF08395">
    <property type="entry name" value="7tm_7"/>
    <property type="match status" value="1"/>
</dbReference>
<dbReference type="PANTHER" id="PTHR21143:SF133">
    <property type="entry name" value="GUSTATORY AND PHEROMONE RECEPTOR 32A-RELATED"/>
    <property type="match status" value="1"/>
</dbReference>
<evidence type="ECO:0000256" key="1">
    <source>
        <dbReference type="ARBA" id="ARBA00004651"/>
    </source>
</evidence>
<keyword evidence="10" id="KW-1185">Reference proteome</keyword>
<feature type="transmembrane region" description="Helical" evidence="8">
    <location>
        <begin position="406"/>
        <end position="430"/>
    </location>
</feature>
<dbReference type="GO" id="GO:0005886">
    <property type="term" value="C:plasma membrane"/>
    <property type="evidence" value="ECO:0007669"/>
    <property type="project" value="UniProtKB-SubCell"/>
</dbReference>
<dbReference type="OrthoDB" id="6366728at2759"/>
<evidence type="ECO:0000256" key="4">
    <source>
        <dbReference type="ARBA" id="ARBA00022989"/>
    </source>
</evidence>
<dbReference type="GO" id="GO:0008049">
    <property type="term" value="P:male courtship behavior"/>
    <property type="evidence" value="ECO:0007669"/>
    <property type="project" value="TreeGrafter"/>
</dbReference>
<dbReference type="InterPro" id="IPR013604">
    <property type="entry name" value="7TM_chemorcpt"/>
</dbReference>
<sequence length="435" mass="49696">MSRIQANYVGIISSVKPLYFLCKIAGLVPFSFSVDLETGTEIINTNIYSNIFSVAWSLLVFFVLVGGTIHYCFAMISSTNITAFYITAFMVSFPLTLLMSKLAILMNLTLNRQKFSDLWKKLNDIDIALLQYGGPRKNIWFKVEMAFLLLIILPWMCADAWLWAGRITFFGEAILRLSHLVQMLVVIQFCKLTQLLRRSLKDLNKALTVNIDNELRTSFIAAKEYPNSRYRKVNSIGITPVIRHISTQCILANVEDISEESIISNSFTEACSFLKIRRIYGQIYEAVDYVNSIYGLPMLLEFVRNILAVIVNIFQITTIFRNRTEQSIIYGLPSYVFTFLGACWVIVFISREAAVTFSCHMATSEARKIQDNVQIILLRQNIREETMEQLKLFSAQLTANMIRFTAFGFFTLSLSTLSTFIASVITYIVVLEQMK</sequence>
<gene>
    <name evidence="9" type="ORF">B7P43_G15052</name>
</gene>
<evidence type="ECO:0000256" key="8">
    <source>
        <dbReference type="RuleBase" id="RU363108"/>
    </source>
</evidence>
<dbReference type="GO" id="GO:0007165">
    <property type="term" value="P:signal transduction"/>
    <property type="evidence" value="ECO:0007669"/>
    <property type="project" value="UniProtKB-KW"/>
</dbReference>
<name>A0A2J7QVN5_9NEOP</name>
<evidence type="ECO:0000256" key="7">
    <source>
        <dbReference type="ARBA" id="ARBA00023224"/>
    </source>
</evidence>